<dbReference type="GO" id="GO:0016020">
    <property type="term" value="C:membrane"/>
    <property type="evidence" value="ECO:0007669"/>
    <property type="project" value="InterPro"/>
</dbReference>
<accession>A0A2H6CRN5</accession>
<dbReference type="Gene3D" id="3.40.50.510">
    <property type="entry name" value="Phosphotransferase system, mannose-type IIA component"/>
    <property type="match status" value="1"/>
</dbReference>
<dbReference type="SUPFAM" id="SSF53062">
    <property type="entry name" value="PTS system fructose IIA component-like"/>
    <property type="match status" value="1"/>
</dbReference>
<evidence type="ECO:0000313" key="3">
    <source>
        <dbReference type="EMBL" id="GBD67641.1"/>
    </source>
</evidence>
<dbReference type="GO" id="GO:0009401">
    <property type="term" value="P:phosphoenolpyruvate-dependent sugar phosphotransferase system"/>
    <property type="evidence" value="ECO:0007669"/>
    <property type="project" value="InterPro"/>
</dbReference>
<dbReference type="InterPro" id="IPR036662">
    <property type="entry name" value="PTS_EIIA_man-typ_sf"/>
</dbReference>
<feature type="domain" description="PTS EIIA type-4" evidence="2">
    <location>
        <begin position="1"/>
        <end position="121"/>
    </location>
</feature>
<dbReference type="PROSITE" id="PS51096">
    <property type="entry name" value="PTS_EIIA_TYPE_4"/>
    <property type="match status" value="1"/>
</dbReference>
<keyword evidence="1" id="KW-0808">Transferase</keyword>
<dbReference type="EMBL" id="BDEC01000015">
    <property type="protein sequence ID" value="GBD67641.1"/>
    <property type="molecule type" value="Genomic_DNA"/>
</dbReference>
<protein>
    <recommendedName>
        <fullName evidence="2">PTS EIIA type-4 domain-containing protein</fullName>
    </recommendedName>
</protein>
<dbReference type="InterPro" id="IPR004701">
    <property type="entry name" value="PTS_EIIA_man-typ"/>
</dbReference>
<sequence length="143" mass="15844">MKYLIATHGEFSKGIIDAAQLIAGNNNKIDYFSMTKSKGQEEAEEEVKNYLEKTQGKELVVLTDVFGGSVANLFTNFLLNGYKFQLVTGVNLPLVLTLLLSADTDSNTLIKNSIEEAKKGIVYINELIEKQGGDHNDDRIIED</sequence>
<dbReference type="RefSeq" id="WP_103103341.1">
    <property type="nucleotide sequence ID" value="NZ_BDEC01000015.1"/>
</dbReference>
<name>A0A2H6CRN5_TETHA</name>
<reference evidence="3 4" key="1">
    <citation type="submission" date="2016-05" db="EMBL/GenBank/DDBJ databases">
        <title>Whole genome sequencing of Tetragenococcus halophilus subsp. halophilus NISL 7118.</title>
        <authorList>
            <person name="Shiwa Y."/>
            <person name="Nishimura I."/>
            <person name="Yoshikawa H."/>
            <person name="Koyama Y."/>
            <person name="Oguma T."/>
        </authorList>
    </citation>
    <scope>NUCLEOTIDE SEQUENCE [LARGE SCALE GENOMIC DNA]</scope>
    <source>
        <strain evidence="3 4">NISL 7118</strain>
    </source>
</reference>
<dbReference type="GO" id="GO:0016740">
    <property type="term" value="F:transferase activity"/>
    <property type="evidence" value="ECO:0007669"/>
    <property type="project" value="UniProtKB-KW"/>
</dbReference>
<evidence type="ECO:0000259" key="2">
    <source>
        <dbReference type="PROSITE" id="PS51096"/>
    </source>
</evidence>
<dbReference type="InterPro" id="IPR051471">
    <property type="entry name" value="Bacterial_PTS_sugar_comp"/>
</dbReference>
<dbReference type="PANTHER" id="PTHR33799">
    <property type="entry name" value="PTS PERMEASE-RELATED-RELATED"/>
    <property type="match status" value="1"/>
</dbReference>
<evidence type="ECO:0000256" key="1">
    <source>
        <dbReference type="ARBA" id="ARBA00022679"/>
    </source>
</evidence>
<proteinExistence type="predicted"/>
<comment type="caution">
    <text evidence="3">The sequence shown here is derived from an EMBL/GenBank/DDBJ whole genome shotgun (WGS) entry which is preliminary data.</text>
</comment>
<dbReference type="Pfam" id="PF03610">
    <property type="entry name" value="EIIA-man"/>
    <property type="match status" value="1"/>
</dbReference>
<dbReference type="AlphaFoldDB" id="A0A2H6CRN5"/>
<evidence type="ECO:0000313" key="4">
    <source>
        <dbReference type="Proteomes" id="UP000236214"/>
    </source>
</evidence>
<gene>
    <name evidence="3" type="ORF">TEHN7118_0447</name>
</gene>
<dbReference type="PANTHER" id="PTHR33799:SF1">
    <property type="entry name" value="PTS SYSTEM MANNOSE-SPECIFIC EIIAB COMPONENT-RELATED"/>
    <property type="match status" value="1"/>
</dbReference>
<keyword evidence="4" id="KW-1185">Reference proteome</keyword>
<organism evidence="3 4">
    <name type="scientific">Tetragenococcus halophilus subsp. halophilus</name>
    <dbReference type="NCBI Taxonomy" id="1513897"/>
    <lineage>
        <taxon>Bacteria</taxon>
        <taxon>Bacillati</taxon>
        <taxon>Bacillota</taxon>
        <taxon>Bacilli</taxon>
        <taxon>Lactobacillales</taxon>
        <taxon>Enterococcaceae</taxon>
        <taxon>Tetragenococcus</taxon>
    </lineage>
</organism>
<dbReference type="Proteomes" id="UP000236214">
    <property type="component" value="Unassembled WGS sequence"/>
</dbReference>